<keyword evidence="4" id="KW-1185">Reference proteome</keyword>
<evidence type="ECO:0000313" key="3">
    <source>
        <dbReference type="EMBL" id="KAH0566303.1"/>
    </source>
</evidence>
<evidence type="ECO:0000313" key="4">
    <source>
        <dbReference type="Proteomes" id="UP000750711"/>
    </source>
</evidence>
<evidence type="ECO:0000259" key="2">
    <source>
        <dbReference type="Pfam" id="PF20237"/>
    </source>
</evidence>
<proteinExistence type="predicted"/>
<comment type="caution">
    <text evidence="3">The sequence shown here is derived from an EMBL/GenBank/DDBJ whole genome shotgun (WGS) entry which is preliminary data.</text>
</comment>
<dbReference type="Proteomes" id="UP000750711">
    <property type="component" value="Unassembled WGS sequence"/>
</dbReference>
<sequence>MEKPEQYKYGLEKLGKFMGEYPGMAIVRGYSALNMRNILVLQAEIADFEAMWEDIMEENREPGVNQRCSVADMKDANSPKWQKTLELRKLLKEYNDAVLQQKQMNELEPANKRDLICLREFLIKGLKLVFPAEEWMPWDEKNTSDLIALSNRYTERDLLTRWVFDSLIRWLHASCLRRWKRPIDEESGLYDYSDKALATTANVISAVISGLLPVLAIVVLYNVHRQAAKIGVIVGFTALFSVALASIAKCRRIEVFAATAA</sequence>
<gene>
    <name evidence="3" type="ORF">GP486_000303</name>
</gene>
<feature type="transmembrane region" description="Helical" evidence="1">
    <location>
        <begin position="203"/>
        <end position="223"/>
    </location>
</feature>
<dbReference type="Pfam" id="PF20237">
    <property type="entry name" value="DUF6594"/>
    <property type="match status" value="1"/>
</dbReference>
<dbReference type="PANTHER" id="PTHR34502:SF5">
    <property type="entry name" value="DUF6594 DOMAIN-CONTAINING PROTEIN"/>
    <property type="match status" value="1"/>
</dbReference>
<dbReference type="AlphaFoldDB" id="A0A9P8LJ70"/>
<dbReference type="EMBL" id="JAGHQM010000017">
    <property type="protein sequence ID" value="KAH0566303.1"/>
    <property type="molecule type" value="Genomic_DNA"/>
</dbReference>
<evidence type="ECO:0000256" key="1">
    <source>
        <dbReference type="SAM" id="Phobius"/>
    </source>
</evidence>
<keyword evidence="1" id="KW-0472">Membrane</keyword>
<feature type="domain" description="DUF6594" evidence="2">
    <location>
        <begin position="12"/>
        <end position="261"/>
    </location>
</feature>
<reference evidence="3" key="1">
    <citation type="submission" date="2021-03" db="EMBL/GenBank/DDBJ databases">
        <title>Comparative genomics and phylogenomic investigation of the class Geoglossomycetes provide insights into ecological specialization and systematics.</title>
        <authorList>
            <person name="Melie T."/>
            <person name="Pirro S."/>
            <person name="Miller A.N."/>
            <person name="Quandt A."/>
        </authorList>
    </citation>
    <scope>NUCLEOTIDE SEQUENCE</scope>
    <source>
        <strain evidence="3">CAQ_001_2017</strain>
    </source>
</reference>
<keyword evidence="1" id="KW-0812">Transmembrane</keyword>
<feature type="transmembrane region" description="Helical" evidence="1">
    <location>
        <begin position="230"/>
        <end position="248"/>
    </location>
</feature>
<keyword evidence="1" id="KW-1133">Transmembrane helix</keyword>
<name>A0A9P8LJ70_9PEZI</name>
<accession>A0A9P8LJ70</accession>
<protein>
    <recommendedName>
        <fullName evidence="2">DUF6594 domain-containing protein</fullName>
    </recommendedName>
</protein>
<organism evidence="3 4">
    <name type="scientific">Trichoglossum hirsutum</name>
    <dbReference type="NCBI Taxonomy" id="265104"/>
    <lineage>
        <taxon>Eukaryota</taxon>
        <taxon>Fungi</taxon>
        <taxon>Dikarya</taxon>
        <taxon>Ascomycota</taxon>
        <taxon>Pezizomycotina</taxon>
        <taxon>Geoglossomycetes</taxon>
        <taxon>Geoglossales</taxon>
        <taxon>Geoglossaceae</taxon>
        <taxon>Trichoglossum</taxon>
    </lineage>
</organism>
<dbReference type="InterPro" id="IPR046529">
    <property type="entry name" value="DUF6594"/>
</dbReference>
<dbReference type="PANTHER" id="PTHR34502">
    <property type="entry name" value="DUF6594 DOMAIN-CONTAINING PROTEIN-RELATED"/>
    <property type="match status" value="1"/>
</dbReference>